<protein>
    <recommendedName>
        <fullName evidence="9">Phosphoribosyl-ATP pyrophosphatase</fullName>
        <shortName evidence="9">PRA-PH</shortName>
        <ecNumber evidence="9">3.6.1.31</ecNumber>
    </recommendedName>
</protein>
<keyword evidence="9" id="KW-0963">Cytoplasm</keyword>
<dbReference type="InterPro" id="IPR008179">
    <property type="entry name" value="HisE"/>
</dbReference>
<dbReference type="OrthoDB" id="9814738at2"/>
<keyword evidence="8 9" id="KW-0368">Histidine biosynthesis</keyword>
<dbReference type="NCBIfam" id="NF001613">
    <property type="entry name" value="PRK00400.1-5"/>
    <property type="match status" value="1"/>
</dbReference>
<dbReference type="GO" id="GO:0000105">
    <property type="term" value="P:L-histidine biosynthetic process"/>
    <property type="evidence" value="ECO:0007669"/>
    <property type="project" value="UniProtKB-UniRule"/>
</dbReference>
<name>A0A0B1Q3S6_9HYPH</name>
<dbReference type="GO" id="GO:0005524">
    <property type="term" value="F:ATP binding"/>
    <property type="evidence" value="ECO:0007669"/>
    <property type="project" value="UniProtKB-KW"/>
</dbReference>
<evidence type="ECO:0000256" key="2">
    <source>
        <dbReference type="ARBA" id="ARBA00005204"/>
    </source>
</evidence>
<evidence type="ECO:0000256" key="9">
    <source>
        <dbReference type="HAMAP-Rule" id="MF_01020"/>
    </source>
</evidence>
<keyword evidence="5 9" id="KW-0547">Nucleotide-binding</keyword>
<evidence type="ECO:0000256" key="6">
    <source>
        <dbReference type="ARBA" id="ARBA00022801"/>
    </source>
</evidence>
<keyword evidence="4 9" id="KW-0028">Amino-acid biosynthesis</keyword>
<dbReference type="SUPFAM" id="SSF101386">
    <property type="entry name" value="all-alpha NTP pyrophosphatases"/>
    <property type="match status" value="1"/>
</dbReference>
<reference evidence="10 11" key="1">
    <citation type="submission" date="2014-09" db="EMBL/GenBank/DDBJ databases">
        <title>Isolation and characterization of Aurantimonas altamirensis ON-56566 from clinical sample following a dog bite.</title>
        <authorList>
            <person name="Eshaghi A."/>
            <person name="Li A."/>
            <person name="Shahinas D."/>
            <person name="Bahn P."/>
            <person name="Kus J.V."/>
            <person name="Patel S.N."/>
        </authorList>
    </citation>
    <scope>NUCLEOTIDE SEQUENCE [LARGE SCALE GENOMIC DNA]</scope>
    <source>
        <strain evidence="10 11">ON-56566</strain>
    </source>
</reference>
<evidence type="ECO:0000256" key="1">
    <source>
        <dbReference type="ARBA" id="ARBA00001460"/>
    </source>
</evidence>
<keyword evidence="6 9" id="KW-0378">Hydrolase</keyword>
<evidence type="ECO:0000256" key="3">
    <source>
        <dbReference type="ARBA" id="ARBA00009392"/>
    </source>
</evidence>
<dbReference type="PANTHER" id="PTHR42945:SF1">
    <property type="entry name" value="HISTIDINE BIOSYNTHESIS BIFUNCTIONAL PROTEIN HIS7"/>
    <property type="match status" value="1"/>
</dbReference>
<evidence type="ECO:0000256" key="8">
    <source>
        <dbReference type="ARBA" id="ARBA00023102"/>
    </source>
</evidence>
<comment type="catalytic activity">
    <reaction evidence="1 9">
        <text>1-(5-phospho-beta-D-ribosyl)-ATP + H2O = 1-(5-phospho-beta-D-ribosyl)-5'-AMP + diphosphate + H(+)</text>
        <dbReference type="Rhea" id="RHEA:22828"/>
        <dbReference type="ChEBI" id="CHEBI:15377"/>
        <dbReference type="ChEBI" id="CHEBI:15378"/>
        <dbReference type="ChEBI" id="CHEBI:33019"/>
        <dbReference type="ChEBI" id="CHEBI:59457"/>
        <dbReference type="ChEBI" id="CHEBI:73183"/>
        <dbReference type="EC" id="3.6.1.31"/>
    </reaction>
</comment>
<dbReference type="GO" id="GO:0004636">
    <property type="term" value="F:phosphoribosyl-ATP diphosphatase activity"/>
    <property type="evidence" value="ECO:0007669"/>
    <property type="project" value="UniProtKB-UniRule"/>
</dbReference>
<dbReference type="EC" id="3.6.1.31" evidence="9"/>
<comment type="pathway">
    <text evidence="2 9">Amino-acid biosynthesis; L-histidine biosynthesis; L-histidine from 5-phospho-alpha-D-ribose 1-diphosphate: step 2/9.</text>
</comment>
<organism evidence="10 11">
    <name type="scientific">Aureimonas altamirensis</name>
    <dbReference type="NCBI Taxonomy" id="370622"/>
    <lineage>
        <taxon>Bacteria</taxon>
        <taxon>Pseudomonadati</taxon>
        <taxon>Pseudomonadota</taxon>
        <taxon>Alphaproteobacteria</taxon>
        <taxon>Hyphomicrobiales</taxon>
        <taxon>Aurantimonadaceae</taxon>
        <taxon>Aureimonas</taxon>
    </lineage>
</organism>
<dbReference type="NCBIfam" id="TIGR03188">
    <property type="entry name" value="histidine_hisI"/>
    <property type="match status" value="1"/>
</dbReference>
<comment type="caution">
    <text evidence="10">The sequence shown here is derived from an EMBL/GenBank/DDBJ whole genome shotgun (WGS) entry which is preliminary data.</text>
</comment>
<dbReference type="AlphaFoldDB" id="A0A0B1Q3S6"/>
<evidence type="ECO:0000313" key="11">
    <source>
        <dbReference type="Proteomes" id="UP000030826"/>
    </source>
</evidence>
<keyword evidence="7 9" id="KW-0067">ATP-binding</keyword>
<proteinExistence type="inferred from homology"/>
<accession>A0A0B1Q3S6</accession>
<dbReference type="UniPathway" id="UPA00031">
    <property type="reaction ID" value="UER00007"/>
</dbReference>
<dbReference type="RefSeq" id="WP_039195029.1">
    <property type="nucleotide sequence ID" value="NZ_JRFJ01000005.1"/>
</dbReference>
<dbReference type="EMBL" id="JRFJ01000005">
    <property type="protein sequence ID" value="KHJ53552.1"/>
    <property type="molecule type" value="Genomic_DNA"/>
</dbReference>
<dbReference type="CDD" id="cd11534">
    <property type="entry name" value="NTP-PPase_HisIE_like"/>
    <property type="match status" value="1"/>
</dbReference>
<dbReference type="Gene3D" id="1.10.287.1080">
    <property type="entry name" value="MazG-like"/>
    <property type="match status" value="1"/>
</dbReference>
<dbReference type="STRING" id="370622.LA66_16545"/>
<evidence type="ECO:0000256" key="7">
    <source>
        <dbReference type="ARBA" id="ARBA00022840"/>
    </source>
</evidence>
<comment type="subcellular location">
    <subcellularLocation>
        <location evidence="9">Cytoplasm</location>
    </subcellularLocation>
</comment>
<evidence type="ECO:0000256" key="5">
    <source>
        <dbReference type="ARBA" id="ARBA00022741"/>
    </source>
</evidence>
<evidence type="ECO:0000313" key="10">
    <source>
        <dbReference type="EMBL" id="KHJ53552.1"/>
    </source>
</evidence>
<dbReference type="PANTHER" id="PTHR42945">
    <property type="entry name" value="HISTIDINE BIOSYNTHESIS BIFUNCTIONAL PROTEIN"/>
    <property type="match status" value="1"/>
</dbReference>
<comment type="similarity">
    <text evidence="3 9">Belongs to the PRA-PH family.</text>
</comment>
<dbReference type="Pfam" id="PF01503">
    <property type="entry name" value="PRA-PH"/>
    <property type="match status" value="1"/>
</dbReference>
<dbReference type="HAMAP" id="MF_01020">
    <property type="entry name" value="HisE"/>
    <property type="match status" value="1"/>
</dbReference>
<dbReference type="Proteomes" id="UP000030826">
    <property type="component" value="Unassembled WGS sequence"/>
</dbReference>
<dbReference type="GO" id="GO:0005737">
    <property type="term" value="C:cytoplasm"/>
    <property type="evidence" value="ECO:0007669"/>
    <property type="project" value="UniProtKB-SubCell"/>
</dbReference>
<gene>
    <name evidence="9" type="primary">hisE</name>
    <name evidence="10" type="ORF">LA66_16545</name>
</gene>
<dbReference type="InterPro" id="IPR021130">
    <property type="entry name" value="PRib-ATP_PPHydrolase-like"/>
</dbReference>
<sequence length="109" mass="11852">MTTDFTLRDLEMRVRERASSDDPSSYTARLAARGMPKVAQKLGEEAVETVIAALEESDEALTGEAADLLYHLMVLLHLRGIPLAAVEAELARRTALTGLEEKAARGART</sequence>
<evidence type="ECO:0000256" key="4">
    <source>
        <dbReference type="ARBA" id="ARBA00022605"/>
    </source>
</evidence>